<organism evidence="2 3">
    <name type="scientific">Hydnum rufescens UP504</name>
    <dbReference type="NCBI Taxonomy" id="1448309"/>
    <lineage>
        <taxon>Eukaryota</taxon>
        <taxon>Fungi</taxon>
        <taxon>Dikarya</taxon>
        <taxon>Basidiomycota</taxon>
        <taxon>Agaricomycotina</taxon>
        <taxon>Agaricomycetes</taxon>
        <taxon>Cantharellales</taxon>
        <taxon>Hydnaceae</taxon>
        <taxon>Hydnum</taxon>
    </lineage>
</organism>
<keyword evidence="3" id="KW-1185">Reference proteome</keyword>
<name>A0A9P6AF78_9AGAM</name>
<comment type="caution">
    <text evidence="2">The sequence shown here is derived from an EMBL/GenBank/DDBJ whole genome shotgun (WGS) entry which is preliminary data.</text>
</comment>
<sequence>MLTKDIHNCFDKLEQDVSALSSVLASSQPASYSQALASDKSSTATGHPKSHPNNPVYPTTLFPELKWLADTAIESASSVNSNGKPLKAHTVLHHASKDIIITMNSVTDADCLHSNISWVPLLSKELTLCHLVFAIIAHHIPTSFDPMSKDDFKDLKSSNPGILDSLAHVMWACPNLDTNKKFSSLVLHLHNPHNANKEIINSISFNGTLLAMEKLHCSVLQCHNCNDWGTSKECPVQIQALAWVNDSLNDNPLLYPIHE</sequence>
<dbReference type="EMBL" id="MU129221">
    <property type="protein sequence ID" value="KAF9504482.1"/>
    <property type="molecule type" value="Genomic_DNA"/>
</dbReference>
<gene>
    <name evidence="2" type="ORF">BS47DRAFT_1368752</name>
</gene>
<dbReference type="AlphaFoldDB" id="A0A9P6AF78"/>
<dbReference type="Proteomes" id="UP000886523">
    <property type="component" value="Unassembled WGS sequence"/>
</dbReference>
<evidence type="ECO:0000313" key="3">
    <source>
        <dbReference type="Proteomes" id="UP000886523"/>
    </source>
</evidence>
<protein>
    <submittedName>
        <fullName evidence="2">Uncharacterized protein</fullName>
    </submittedName>
</protein>
<proteinExistence type="predicted"/>
<reference evidence="2" key="1">
    <citation type="journal article" date="2020" name="Nat. Commun.">
        <title>Large-scale genome sequencing of mycorrhizal fungi provides insights into the early evolution of symbiotic traits.</title>
        <authorList>
            <person name="Miyauchi S."/>
            <person name="Kiss E."/>
            <person name="Kuo A."/>
            <person name="Drula E."/>
            <person name="Kohler A."/>
            <person name="Sanchez-Garcia M."/>
            <person name="Morin E."/>
            <person name="Andreopoulos B."/>
            <person name="Barry K.W."/>
            <person name="Bonito G."/>
            <person name="Buee M."/>
            <person name="Carver A."/>
            <person name="Chen C."/>
            <person name="Cichocki N."/>
            <person name="Clum A."/>
            <person name="Culley D."/>
            <person name="Crous P.W."/>
            <person name="Fauchery L."/>
            <person name="Girlanda M."/>
            <person name="Hayes R.D."/>
            <person name="Keri Z."/>
            <person name="LaButti K."/>
            <person name="Lipzen A."/>
            <person name="Lombard V."/>
            <person name="Magnuson J."/>
            <person name="Maillard F."/>
            <person name="Murat C."/>
            <person name="Nolan M."/>
            <person name="Ohm R.A."/>
            <person name="Pangilinan J."/>
            <person name="Pereira M.F."/>
            <person name="Perotto S."/>
            <person name="Peter M."/>
            <person name="Pfister S."/>
            <person name="Riley R."/>
            <person name="Sitrit Y."/>
            <person name="Stielow J.B."/>
            <person name="Szollosi G."/>
            <person name="Zifcakova L."/>
            <person name="Stursova M."/>
            <person name="Spatafora J.W."/>
            <person name="Tedersoo L."/>
            <person name="Vaario L.M."/>
            <person name="Yamada A."/>
            <person name="Yan M."/>
            <person name="Wang P."/>
            <person name="Xu J."/>
            <person name="Bruns T."/>
            <person name="Baldrian P."/>
            <person name="Vilgalys R."/>
            <person name="Dunand C."/>
            <person name="Henrissat B."/>
            <person name="Grigoriev I.V."/>
            <person name="Hibbett D."/>
            <person name="Nagy L.G."/>
            <person name="Martin F.M."/>
        </authorList>
    </citation>
    <scope>NUCLEOTIDE SEQUENCE</scope>
    <source>
        <strain evidence="2">UP504</strain>
    </source>
</reference>
<evidence type="ECO:0000256" key="1">
    <source>
        <dbReference type="SAM" id="MobiDB-lite"/>
    </source>
</evidence>
<feature type="region of interest" description="Disordered" evidence="1">
    <location>
        <begin position="35"/>
        <end position="56"/>
    </location>
</feature>
<accession>A0A9P6AF78</accession>
<evidence type="ECO:0000313" key="2">
    <source>
        <dbReference type="EMBL" id="KAF9504482.1"/>
    </source>
</evidence>